<dbReference type="Gene3D" id="2.60.120.200">
    <property type="match status" value="1"/>
</dbReference>
<dbReference type="InterPro" id="IPR013320">
    <property type="entry name" value="ConA-like_dom_sf"/>
</dbReference>
<feature type="chain" id="PRO_5030133055" evidence="1">
    <location>
        <begin position="21"/>
        <end position="481"/>
    </location>
</feature>
<feature type="signal peptide" evidence="1">
    <location>
        <begin position="1"/>
        <end position="20"/>
    </location>
</feature>
<accession>A0A5M5EGS9</accession>
<dbReference type="AlphaFoldDB" id="A0A5M5EGS9"/>
<keyword evidence="1" id="KW-0732">Signal</keyword>
<protein>
    <submittedName>
        <fullName evidence="2">LamG domain-containing protein</fullName>
    </submittedName>
</protein>
<evidence type="ECO:0000256" key="1">
    <source>
        <dbReference type="SAM" id="SignalP"/>
    </source>
</evidence>
<gene>
    <name evidence="2" type="ORF">F3D66_05290</name>
</gene>
<sequence>MKRKLSFLFLSALTIPFFMVSCSDDKEEQEVKPATDLVVDNNSVTLLQGDEITVSITSGNGDYYVKPFDENVATATINGNKVTIKATENSQLEENNRTETTILIVDGRKKVARVLVRVAKLWDLTVDAPEEGFDLFIGEKRLVKILTGNGDYQIFIPEGADKFLEVGELSGQVIPLTAKFETGADPVNITITDKKGKTITIPVVVNIVDLTLKSNEATFAEPDAESQYISIERGNGGYSFTYQVGDGEPTTDATIVEATEKENLITLKPKARGDVKVIVTDQNGKSDPRFRSQQTIYCDDSEGGRKTPGKWYHIAIVYDGTKSSTKEAYKMYINGVRETLTPADNSYEDCAPNSSLNLTDVGGNDKALLIGRSGDSYRVGYCKVYQARMWKRALDESEIKANMCKILNAEEHSDLMGYWVFSKGVGGTTVFENWGNGGSGLDAQVCLQNISENKPAWGAELPATYNGDKSRFEPIECPHSY</sequence>
<dbReference type="SUPFAM" id="SSF49899">
    <property type="entry name" value="Concanavalin A-like lectins/glucanases"/>
    <property type="match status" value="1"/>
</dbReference>
<evidence type="ECO:0000313" key="3">
    <source>
        <dbReference type="Proteomes" id="UP000473905"/>
    </source>
</evidence>
<dbReference type="EMBL" id="VWKB01000006">
    <property type="protein sequence ID" value="KAA4102465.1"/>
    <property type="molecule type" value="Genomic_DNA"/>
</dbReference>
<dbReference type="Pfam" id="PF13385">
    <property type="entry name" value="Laminin_G_3"/>
    <property type="match status" value="1"/>
</dbReference>
<keyword evidence="3" id="KW-1185">Reference proteome</keyword>
<comment type="caution">
    <text evidence="2">The sequence shown here is derived from an EMBL/GenBank/DDBJ whole genome shotgun (WGS) entry which is preliminary data.</text>
</comment>
<evidence type="ECO:0000313" key="2">
    <source>
        <dbReference type="EMBL" id="KAA4102465.1"/>
    </source>
</evidence>
<reference evidence="2 3" key="1">
    <citation type="journal article" date="2019" name="Nat. Med.">
        <title>A library of human gut bacterial isolates paired with longitudinal multiomics data enables mechanistic microbiome research.</title>
        <authorList>
            <person name="Poyet M."/>
            <person name="Groussin M."/>
            <person name="Gibbons S.M."/>
            <person name="Avila-Pacheco J."/>
            <person name="Jiang X."/>
            <person name="Kearney S.M."/>
            <person name="Perrotta A.R."/>
            <person name="Berdy B."/>
            <person name="Zhao S."/>
            <person name="Lieberman T.D."/>
            <person name="Swanson P.K."/>
            <person name="Smith M."/>
            <person name="Roesemann S."/>
            <person name="Alexander J.E."/>
            <person name="Rich S.A."/>
            <person name="Livny J."/>
            <person name="Vlamakis H."/>
            <person name="Clish C."/>
            <person name="Bullock K."/>
            <person name="Deik A."/>
            <person name="Scott J."/>
            <person name="Pierce K.A."/>
            <person name="Xavier R.J."/>
            <person name="Alm E.J."/>
        </authorList>
    </citation>
    <scope>NUCLEOTIDE SEQUENCE [LARGE SCALE GENOMIC DNA]</scope>
    <source>
        <strain evidence="2 3">BIOML-A134</strain>
    </source>
</reference>
<dbReference type="GO" id="GO:0005975">
    <property type="term" value="P:carbohydrate metabolic process"/>
    <property type="evidence" value="ECO:0007669"/>
    <property type="project" value="UniProtKB-ARBA"/>
</dbReference>
<proteinExistence type="predicted"/>
<dbReference type="Proteomes" id="UP000473905">
    <property type="component" value="Unassembled WGS sequence"/>
</dbReference>
<dbReference type="GO" id="GO:0004553">
    <property type="term" value="F:hydrolase activity, hydrolyzing O-glycosyl compounds"/>
    <property type="evidence" value="ECO:0007669"/>
    <property type="project" value="UniProtKB-ARBA"/>
</dbReference>
<organism evidence="2 3">
    <name type="scientific">Bacteroides ovatus</name>
    <dbReference type="NCBI Taxonomy" id="28116"/>
    <lineage>
        <taxon>Bacteria</taxon>
        <taxon>Pseudomonadati</taxon>
        <taxon>Bacteroidota</taxon>
        <taxon>Bacteroidia</taxon>
        <taxon>Bacteroidales</taxon>
        <taxon>Bacteroidaceae</taxon>
        <taxon>Bacteroides</taxon>
    </lineage>
</organism>
<dbReference type="PROSITE" id="PS51257">
    <property type="entry name" value="PROKAR_LIPOPROTEIN"/>
    <property type="match status" value="1"/>
</dbReference>
<name>A0A5M5EGS9_BACOV</name>